<evidence type="ECO:0000313" key="4">
    <source>
        <dbReference type="EMBL" id="KAA5608769.1"/>
    </source>
</evidence>
<feature type="domain" description="Response regulatory" evidence="3">
    <location>
        <begin position="24"/>
        <end position="140"/>
    </location>
</feature>
<dbReference type="InterPro" id="IPR001789">
    <property type="entry name" value="Sig_transdc_resp-reg_receiver"/>
</dbReference>
<dbReference type="Gene3D" id="3.40.50.2300">
    <property type="match status" value="1"/>
</dbReference>
<dbReference type="InterPro" id="IPR050595">
    <property type="entry name" value="Bact_response_regulator"/>
</dbReference>
<dbReference type="SUPFAM" id="SSF52172">
    <property type="entry name" value="CheY-like"/>
    <property type="match status" value="1"/>
</dbReference>
<accession>A0A5M6ILN3</accession>
<feature type="modified residue" description="4-aspartylphosphate" evidence="2">
    <location>
        <position position="73"/>
    </location>
</feature>
<reference evidence="4 5" key="1">
    <citation type="submission" date="2019-09" db="EMBL/GenBank/DDBJ databases">
        <title>Genome sequence of Rhodovastum atsumiense, a diverse member of the Acetobacteraceae family of non-sulfur purple photosynthetic bacteria.</title>
        <authorList>
            <person name="Meyer T."/>
            <person name="Kyndt J."/>
        </authorList>
    </citation>
    <scope>NUCLEOTIDE SEQUENCE [LARGE SCALE GENOMIC DNA]</scope>
    <source>
        <strain evidence="4 5">DSM 21279</strain>
    </source>
</reference>
<dbReference type="AlphaFoldDB" id="A0A5M6ILN3"/>
<sequence>MNAVPSRHILFSHTPPEHGSLSREILLVDDSPTLLMSITSVLERNGYAVTRAASAEDGLAQMRTHGFGLVIADYHMPGMNGVEMIRQARRLPAMRFTPILLLSNDSGHAARAEARAAGATGWLLKPVSAADLMQVLGQVIPDRG</sequence>
<protein>
    <submittedName>
        <fullName evidence="4">Response regulator</fullName>
    </submittedName>
</protein>
<keyword evidence="5" id="KW-1185">Reference proteome</keyword>
<proteinExistence type="predicted"/>
<comment type="caution">
    <text evidence="4">The sequence shown here is derived from an EMBL/GenBank/DDBJ whole genome shotgun (WGS) entry which is preliminary data.</text>
</comment>
<dbReference type="Proteomes" id="UP000325255">
    <property type="component" value="Unassembled WGS sequence"/>
</dbReference>
<dbReference type="GO" id="GO:0000160">
    <property type="term" value="P:phosphorelay signal transduction system"/>
    <property type="evidence" value="ECO:0007669"/>
    <property type="project" value="InterPro"/>
</dbReference>
<dbReference type="Pfam" id="PF00072">
    <property type="entry name" value="Response_reg"/>
    <property type="match status" value="1"/>
</dbReference>
<dbReference type="EMBL" id="VWPK01000068">
    <property type="protein sequence ID" value="KAA5608769.1"/>
    <property type="molecule type" value="Genomic_DNA"/>
</dbReference>
<dbReference type="PROSITE" id="PS50110">
    <property type="entry name" value="RESPONSE_REGULATORY"/>
    <property type="match status" value="1"/>
</dbReference>
<dbReference type="PANTHER" id="PTHR44591">
    <property type="entry name" value="STRESS RESPONSE REGULATOR PROTEIN 1"/>
    <property type="match status" value="1"/>
</dbReference>
<gene>
    <name evidence="4" type="ORF">F1189_27385</name>
</gene>
<dbReference type="PANTHER" id="PTHR44591:SF25">
    <property type="entry name" value="CHEMOTAXIS TWO-COMPONENT RESPONSE REGULATOR"/>
    <property type="match status" value="1"/>
</dbReference>
<evidence type="ECO:0000313" key="5">
    <source>
        <dbReference type="Proteomes" id="UP000325255"/>
    </source>
</evidence>
<keyword evidence="1 2" id="KW-0597">Phosphoprotein</keyword>
<evidence type="ECO:0000259" key="3">
    <source>
        <dbReference type="PROSITE" id="PS50110"/>
    </source>
</evidence>
<name>A0A5M6ILN3_9PROT</name>
<dbReference type="SMART" id="SM00448">
    <property type="entry name" value="REC"/>
    <property type="match status" value="1"/>
</dbReference>
<evidence type="ECO:0000256" key="2">
    <source>
        <dbReference type="PROSITE-ProRule" id="PRU00169"/>
    </source>
</evidence>
<evidence type="ECO:0000256" key="1">
    <source>
        <dbReference type="ARBA" id="ARBA00022553"/>
    </source>
</evidence>
<dbReference type="OrthoDB" id="9800897at2"/>
<dbReference type="InterPro" id="IPR011006">
    <property type="entry name" value="CheY-like_superfamily"/>
</dbReference>
<dbReference type="RefSeq" id="WP_150044995.1">
    <property type="nucleotide sequence ID" value="NZ_OW485601.1"/>
</dbReference>
<organism evidence="4 5">
    <name type="scientific">Rhodovastum atsumiense</name>
    <dbReference type="NCBI Taxonomy" id="504468"/>
    <lineage>
        <taxon>Bacteria</taxon>
        <taxon>Pseudomonadati</taxon>
        <taxon>Pseudomonadota</taxon>
        <taxon>Alphaproteobacteria</taxon>
        <taxon>Acetobacterales</taxon>
        <taxon>Acetobacteraceae</taxon>
        <taxon>Rhodovastum</taxon>
    </lineage>
</organism>